<dbReference type="Pfam" id="PF04014">
    <property type="entry name" value="MazE_antitoxin"/>
    <property type="match status" value="1"/>
</dbReference>
<protein>
    <submittedName>
        <fullName evidence="2">AbrB/MazE/SpoVT family DNA-binding domain-containing protein</fullName>
    </submittedName>
</protein>
<evidence type="ECO:0000313" key="2">
    <source>
        <dbReference type="EMBL" id="MEK7950012.1"/>
    </source>
</evidence>
<evidence type="ECO:0000313" key="3">
    <source>
        <dbReference type="Proteomes" id="UP001371305"/>
    </source>
</evidence>
<dbReference type="SUPFAM" id="SSF89447">
    <property type="entry name" value="AbrB/MazE/MraZ-like"/>
    <property type="match status" value="1"/>
</dbReference>
<name>A0ABU9ASF1_9BACT</name>
<dbReference type="SMART" id="SM00966">
    <property type="entry name" value="SpoVT_AbrB"/>
    <property type="match status" value="1"/>
</dbReference>
<dbReference type="NCBIfam" id="TIGR02609">
    <property type="entry name" value="doc_partner"/>
    <property type="match status" value="1"/>
</dbReference>
<dbReference type="InterPro" id="IPR037914">
    <property type="entry name" value="SpoVT-AbrB_sf"/>
</dbReference>
<feature type="domain" description="SpoVT-AbrB" evidence="1">
    <location>
        <begin position="8"/>
        <end position="53"/>
    </location>
</feature>
<dbReference type="RefSeq" id="WP_341403427.1">
    <property type="nucleotide sequence ID" value="NZ_JBBUKT010000002.1"/>
</dbReference>
<gene>
    <name evidence="2" type="ORF">WKV53_05880</name>
</gene>
<accession>A0ABU9ASF1</accession>
<reference evidence="2 3" key="1">
    <citation type="submission" date="2024-04" db="EMBL/GenBank/DDBJ databases">
        <title>Luteolibacter sp. isolated from soil.</title>
        <authorList>
            <person name="An J."/>
        </authorList>
    </citation>
    <scope>NUCLEOTIDE SEQUENCE [LARGE SCALE GENOMIC DNA]</scope>
    <source>
        <strain evidence="2 3">Y139</strain>
    </source>
</reference>
<evidence type="ECO:0000259" key="1">
    <source>
        <dbReference type="SMART" id="SM00966"/>
    </source>
</evidence>
<dbReference type="GO" id="GO:0003677">
    <property type="term" value="F:DNA binding"/>
    <property type="evidence" value="ECO:0007669"/>
    <property type="project" value="UniProtKB-KW"/>
</dbReference>
<keyword evidence="3" id="KW-1185">Reference proteome</keyword>
<dbReference type="EMBL" id="JBBUKT010000002">
    <property type="protein sequence ID" value="MEK7950012.1"/>
    <property type="molecule type" value="Genomic_DNA"/>
</dbReference>
<organism evidence="2 3">
    <name type="scientific">Luteolibacter soli</name>
    <dbReference type="NCBI Taxonomy" id="3135280"/>
    <lineage>
        <taxon>Bacteria</taxon>
        <taxon>Pseudomonadati</taxon>
        <taxon>Verrucomicrobiota</taxon>
        <taxon>Verrucomicrobiia</taxon>
        <taxon>Verrucomicrobiales</taxon>
        <taxon>Verrucomicrobiaceae</taxon>
        <taxon>Luteolibacter</taxon>
    </lineage>
</organism>
<dbReference type="InterPro" id="IPR007159">
    <property type="entry name" value="SpoVT-AbrB_dom"/>
</dbReference>
<dbReference type="InterPro" id="IPR013432">
    <property type="entry name" value="Doc_partner"/>
</dbReference>
<dbReference type="Gene3D" id="2.10.260.10">
    <property type="match status" value="1"/>
</dbReference>
<sequence>MTAKLKITSIGNSAGVILPKEVLEKLRVEKGDTLFLTETPNGFEISPHDDEVERQMEIAEKVMRENRNLLRKLAQ</sequence>
<comment type="caution">
    <text evidence="2">The sequence shown here is derived from an EMBL/GenBank/DDBJ whole genome shotgun (WGS) entry which is preliminary data.</text>
</comment>
<keyword evidence="2" id="KW-0238">DNA-binding</keyword>
<dbReference type="Proteomes" id="UP001371305">
    <property type="component" value="Unassembled WGS sequence"/>
</dbReference>
<proteinExistence type="predicted"/>